<protein>
    <submittedName>
        <fullName evidence="1">Uncharacterized protein</fullName>
    </submittedName>
</protein>
<dbReference type="Proteomes" id="UP000805704">
    <property type="component" value="Chromosome 14"/>
</dbReference>
<reference evidence="1" key="1">
    <citation type="submission" date="2020-04" db="EMBL/GenBank/DDBJ databases">
        <title>A chromosome-scale assembly and high-density genetic map of the yellow drum (Nibea albiflora) genome.</title>
        <authorList>
            <person name="Xu D."/>
            <person name="Zhang W."/>
            <person name="Chen R."/>
            <person name="Tan P."/>
            <person name="Wang L."/>
            <person name="Song H."/>
            <person name="Tian L."/>
            <person name="Zhu Q."/>
            <person name="Wang B."/>
        </authorList>
    </citation>
    <scope>NUCLEOTIDE SEQUENCE</scope>
    <source>
        <strain evidence="1">ZJHYS-2018</strain>
    </source>
</reference>
<name>A0ACB7FAH5_NIBAL</name>
<organism evidence="1 2">
    <name type="scientific">Nibea albiflora</name>
    <name type="common">Yellow drum</name>
    <name type="synonym">Corvina albiflora</name>
    <dbReference type="NCBI Taxonomy" id="240163"/>
    <lineage>
        <taxon>Eukaryota</taxon>
        <taxon>Metazoa</taxon>
        <taxon>Chordata</taxon>
        <taxon>Craniata</taxon>
        <taxon>Vertebrata</taxon>
        <taxon>Euteleostomi</taxon>
        <taxon>Actinopterygii</taxon>
        <taxon>Neopterygii</taxon>
        <taxon>Teleostei</taxon>
        <taxon>Neoteleostei</taxon>
        <taxon>Acanthomorphata</taxon>
        <taxon>Eupercaria</taxon>
        <taxon>Sciaenidae</taxon>
        <taxon>Nibea</taxon>
    </lineage>
</organism>
<accession>A0ACB7FAH5</accession>
<dbReference type="EMBL" id="CM024802">
    <property type="protein sequence ID" value="KAG8011260.1"/>
    <property type="molecule type" value="Genomic_DNA"/>
</dbReference>
<proteinExistence type="predicted"/>
<gene>
    <name evidence="1" type="ORF">GBF38_005970</name>
</gene>
<evidence type="ECO:0000313" key="2">
    <source>
        <dbReference type="Proteomes" id="UP000805704"/>
    </source>
</evidence>
<sequence>MGKKRLLPPVMIIQQKEATANEEENDATCDESKEPAEAATTEDESGTEKETDAISKAESMEELAEDAKMKLLQESLMWQLQLKRNPRTRLRKQK</sequence>
<evidence type="ECO:0000313" key="1">
    <source>
        <dbReference type="EMBL" id="KAG8011260.1"/>
    </source>
</evidence>
<keyword evidence="2" id="KW-1185">Reference proteome</keyword>
<comment type="caution">
    <text evidence="1">The sequence shown here is derived from an EMBL/GenBank/DDBJ whole genome shotgun (WGS) entry which is preliminary data.</text>
</comment>